<dbReference type="EMBL" id="JBHUDJ010000012">
    <property type="protein sequence ID" value="MFD1588441.1"/>
    <property type="molecule type" value="Genomic_DNA"/>
</dbReference>
<dbReference type="Proteomes" id="UP001597119">
    <property type="component" value="Unassembled WGS sequence"/>
</dbReference>
<comment type="caution">
    <text evidence="1">The sequence shown here is derived from an EMBL/GenBank/DDBJ whole genome shotgun (WGS) entry which is preliminary data.</text>
</comment>
<protein>
    <submittedName>
        <fullName evidence="1">Uncharacterized protein</fullName>
    </submittedName>
</protein>
<proteinExistence type="predicted"/>
<name>A0ABD6CEH7_9EURY</name>
<gene>
    <name evidence="1" type="ORF">ACFR9U_15770</name>
</gene>
<organism evidence="1 2">
    <name type="scientific">Halorientalis brevis</name>
    <dbReference type="NCBI Taxonomy" id="1126241"/>
    <lineage>
        <taxon>Archaea</taxon>
        <taxon>Methanobacteriati</taxon>
        <taxon>Methanobacteriota</taxon>
        <taxon>Stenosarchaea group</taxon>
        <taxon>Halobacteria</taxon>
        <taxon>Halobacteriales</taxon>
        <taxon>Haloarculaceae</taxon>
        <taxon>Halorientalis</taxon>
    </lineage>
</organism>
<keyword evidence="2" id="KW-1185">Reference proteome</keyword>
<sequence>MGQQTATQQPTVAEFSYPAGWSQAGITDFSAALETHDETVANVSRESRLVITDEDANRTVVRTLDTEAGTGSLRFVDTRFNNDVHAYYSAAGVFEYDRTTGELRRSPDENWTAADVATVAGLERPLRNLELTATDTVSVEGTTAVRYTVTGIQHPDSVPSNTATGHVTVAREGFIAAYNVTRGNEEFTRQTRYDLSALGTATVTRPTWMPDG</sequence>
<dbReference type="AlphaFoldDB" id="A0ABD6CEH7"/>
<evidence type="ECO:0000313" key="2">
    <source>
        <dbReference type="Proteomes" id="UP001597119"/>
    </source>
</evidence>
<dbReference type="RefSeq" id="WP_247382132.1">
    <property type="nucleotide sequence ID" value="NZ_JALLGV010000014.1"/>
</dbReference>
<evidence type="ECO:0000313" key="1">
    <source>
        <dbReference type="EMBL" id="MFD1588441.1"/>
    </source>
</evidence>
<reference evidence="1 2" key="1">
    <citation type="journal article" date="2019" name="Int. J. Syst. Evol. Microbiol.">
        <title>The Global Catalogue of Microorganisms (GCM) 10K type strain sequencing project: providing services to taxonomists for standard genome sequencing and annotation.</title>
        <authorList>
            <consortium name="The Broad Institute Genomics Platform"/>
            <consortium name="The Broad Institute Genome Sequencing Center for Infectious Disease"/>
            <person name="Wu L."/>
            <person name="Ma J."/>
        </authorList>
    </citation>
    <scope>NUCLEOTIDE SEQUENCE [LARGE SCALE GENOMIC DNA]</scope>
    <source>
        <strain evidence="1 2">CGMCC 1.12125</strain>
    </source>
</reference>
<accession>A0ABD6CEH7</accession>